<feature type="compositionally biased region" description="Basic residues" evidence="1">
    <location>
        <begin position="58"/>
        <end position="71"/>
    </location>
</feature>
<evidence type="ECO:0000256" key="2">
    <source>
        <dbReference type="SAM" id="SignalP"/>
    </source>
</evidence>
<gene>
    <name evidence="3" type="ORF">H4219_006192</name>
</gene>
<evidence type="ECO:0000256" key="1">
    <source>
        <dbReference type="SAM" id="MobiDB-lite"/>
    </source>
</evidence>
<feature type="compositionally biased region" description="Low complexity" evidence="1">
    <location>
        <begin position="109"/>
        <end position="122"/>
    </location>
</feature>
<keyword evidence="2" id="KW-0732">Signal</keyword>
<comment type="caution">
    <text evidence="3">The sequence shown here is derived from an EMBL/GenBank/DDBJ whole genome shotgun (WGS) entry which is preliminary data.</text>
</comment>
<feature type="chain" id="PRO_5040834837" evidence="2">
    <location>
        <begin position="19"/>
        <end position="122"/>
    </location>
</feature>
<dbReference type="AlphaFoldDB" id="A0A9W7ZR12"/>
<feature type="compositionally biased region" description="Basic and acidic residues" evidence="1">
    <location>
        <begin position="72"/>
        <end position="84"/>
    </location>
</feature>
<name>A0A9W7ZR12_9FUNG</name>
<proteinExistence type="predicted"/>
<evidence type="ECO:0000313" key="3">
    <source>
        <dbReference type="EMBL" id="KAJ1910516.1"/>
    </source>
</evidence>
<accession>A0A9W7ZR12</accession>
<protein>
    <submittedName>
        <fullName evidence="3">Uncharacterized protein</fullName>
    </submittedName>
</protein>
<feature type="region of interest" description="Disordered" evidence="1">
    <location>
        <begin position="24"/>
        <end position="122"/>
    </location>
</feature>
<feature type="signal peptide" evidence="2">
    <location>
        <begin position="1"/>
        <end position="18"/>
    </location>
</feature>
<sequence>MFQLKLFVGLLLVLVVLAFISSSTPIPGPESNGAGSAHQQGLTRKRRGVDSQKAPVGLRKRMSRRRRALYRKRQEGGPDGKSSGDGKVAVGVNLDLGLDNSGKGGDATSSCENSSNSSDSGN</sequence>
<evidence type="ECO:0000313" key="4">
    <source>
        <dbReference type="Proteomes" id="UP001150538"/>
    </source>
</evidence>
<organism evidence="3 4">
    <name type="scientific">Mycoemilia scoparia</name>
    <dbReference type="NCBI Taxonomy" id="417184"/>
    <lineage>
        <taxon>Eukaryota</taxon>
        <taxon>Fungi</taxon>
        <taxon>Fungi incertae sedis</taxon>
        <taxon>Zoopagomycota</taxon>
        <taxon>Kickxellomycotina</taxon>
        <taxon>Kickxellomycetes</taxon>
        <taxon>Kickxellales</taxon>
        <taxon>Kickxellaceae</taxon>
        <taxon>Mycoemilia</taxon>
    </lineage>
</organism>
<dbReference type="EMBL" id="JANBPU010000565">
    <property type="protein sequence ID" value="KAJ1910516.1"/>
    <property type="molecule type" value="Genomic_DNA"/>
</dbReference>
<reference evidence="3" key="1">
    <citation type="submission" date="2022-07" db="EMBL/GenBank/DDBJ databases">
        <title>Phylogenomic reconstructions and comparative analyses of Kickxellomycotina fungi.</title>
        <authorList>
            <person name="Reynolds N.K."/>
            <person name="Stajich J.E."/>
            <person name="Barry K."/>
            <person name="Grigoriev I.V."/>
            <person name="Crous P."/>
            <person name="Smith M.E."/>
        </authorList>
    </citation>
    <scope>NUCLEOTIDE SEQUENCE</scope>
    <source>
        <strain evidence="3">NBRC 100468</strain>
    </source>
</reference>
<feature type="compositionally biased region" description="Polar residues" evidence="1">
    <location>
        <begin position="33"/>
        <end position="42"/>
    </location>
</feature>
<dbReference type="Proteomes" id="UP001150538">
    <property type="component" value="Unassembled WGS sequence"/>
</dbReference>
<keyword evidence="4" id="KW-1185">Reference proteome</keyword>